<keyword evidence="3" id="KW-1185">Reference proteome</keyword>
<dbReference type="Proteomes" id="UP000190897">
    <property type="component" value="Unassembled WGS sequence"/>
</dbReference>
<dbReference type="Pfam" id="PF13585">
    <property type="entry name" value="CHU_C"/>
    <property type="match status" value="1"/>
</dbReference>
<dbReference type="GO" id="GO:0004553">
    <property type="term" value="F:hydrolase activity, hydrolyzing O-glycosyl compounds"/>
    <property type="evidence" value="ECO:0007669"/>
    <property type="project" value="UniProtKB-ARBA"/>
</dbReference>
<proteinExistence type="predicted"/>
<feature type="signal peptide" evidence="1">
    <location>
        <begin position="1"/>
        <end position="21"/>
    </location>
</feature>
<evidence type="ECO:0000256" key="1">
    <source>
        <dbReference type="SAM" id="SignalP"/>
    </source>
</evidence>
<dbReference type="GO" id="GO:0005975">
    <property type="term" value="P:carbohydrate metabolic process"/>
    <property type="evidence" value="ECO:0007669"/>
    <property type="project" value="UniProtKB-ARBA"/>
</dbReference>
<dbReference type="AlphaFoldDB" id="A0A1T5BNR4"/>
<evidence type="ECO:0000313" key="2">
    <source>
        <dbReference type="EMBL" id="SKB48729.1"/>
    </source>
</evidence>
<dbReference type="EMBL" id="FUZA01000001">
    <property type="protein sequence ID" value="SKB48729.1"/>
    <property type="molecule type" value="Genomic_DNA"/>
</dbReference>
<dbReference type="RefSeq" id="WP_082213060.1">
    <property type="nucleotide sequence ID" value="NZ_FUZA01000001.1"/>
</dbReference>
<dbReference type="InterPro" id="IPR026341">
    <property type="entry name" value="T9SS_type_B"/>
</dbReference>
<dbReference type="NCBIfam" id="TIGR04131">
    <property type="entry name" value="Bac_Flav_CTERM"/>
    <property type="match status" value="1"/>
</dbReference>
<reference evidence="3" key="1">
    <citation type="submission" date="2017-02" db="EMBL/GenBank/DDBJ databases">
        <authorList>
            <person name="Varghese N."/>
            <person name="Submissions S."/>
        </authorList>
    </citation>
    <scope>NUCLEOTIDE SEQUENCE [LARGE SCALE GENOMIC DNA]</scope>
    <source>
        <strain evidence="3">DSM 22270</strain>
    </source>
</reference>
<dbReference type="Gene3D" id="2.60.120.200">
    <property type="match status" value="1"/>
</dbReference>
<evidence type="ECO:0000313" key="3">
    <source>
        <dbReference type="Proteomes" id="UP000190897"/>
    </source>
</evidence>
<dbReference type="InterPro" id="IPR013783">
    <property type="entry name" value="Ig-like_fold"/>
</dbReference>
<protein>
    <submittedName>
        <fullName evidence="2">Gliding motility-associated C-terminal domain-containing protein</fullName>
    </submittedName>
</protein>
<sequence length="665" mass="73277">MKIRLLLLFLCAFFYLPDSFGQTVKHTYRFYNTFEVAAPECGPLLTPVKALGNCPAPATDGAFVNDVLPCGVQRTVYQNNLNWGLMYPNTEGAITDNYTIQMYIKPTNWGKTWARIIDFSNGGSDQGIYFKDRNGSADRCIDFYPYGIAGACPFFNTNTYYLMTFTRNGQTGIMDVYVDNTLFASYDDSQEPKRYVGKAGTPIYIFRDDQSVSCESGQANFGYLSFTDQYYTKTDVDRTFNEICFTANINPNADFSIAPQAICKADQNVEIKYTGTIQVPGSDYTFEWDFDGAQVISGTGMGPFVVKWNDTGEKDVALSITNIKCGNKIVNIKQATVSDLSLTTTLEPGTCDKTSEGTLTVTGKGGMMPYQYSIDSVNYQADASFKLFPADYKVFMKDSDGCVVKEPVKVEFSSNINVQTIADTVICAGGSVQLTTMSNAQNFAWEAQASLDNPNAKDPIASPLITTQYVVNASLGVCNLRDTVTIQVAPAIEVKATQDALIDINVPYQLVASSPQVMNLNDAIFTWSPPNGLNNPSSPSPIATLQADQSYTVEITSGMGCTGKATVNLRVRRRENLTVPTAFTPNGDGRNEILMPVINDITSLNFFKIYNRWGELMFYTKDLDKGWDGTFDGKQALSGTYVWMIEGISNEGKVMRKNGSVMLIK</sequence>
<feature type="chain" id="PRO_5012888407" evidence="1">
    <location>
        <begin position="22"/>
        <end position="665"/>
    </location>
</feature>
<organism evidence="2 3">
    <name type="scientific">Dyadobacter psychrophilus</name>
    <dbReference type="NCBI Taxonomy" id="651661"/>
    <lineage>
        <taxon>Bacteria</taxon>
        <taxon>Pseudomonadati</taxon>
        <taxon>Bacteroidota</taxon>
        <taxon>Cytophagia</taxon>
        <taxon>Cytophagales</taxon>
        <taxon>Spirosomataceae</taxon>
        <taxon>Dyadobacter</taxon>
    </lineage>
</organism>
<name>A0A1T5BNR4_9BACT</name>
<dbReference type="OrthoDB" id="7794186at2"/>
<dbReference type="InterPro" id="IPR013320">
    <property type="entry name" value="ConA-like_dom_sf"/>
</dbReference>
<dbReference type="Gene3D" id="2.60.40.10">
    <property type="entry name" value="Immunoglobulins"/>
    <property type="match status" value="1"/>
</dbReference>
<dbReference type="STRING" id="651661.SAMN05660293_00481"/>
<dbReference type="SUPFAM" id="SSF49899">
    <property type="entry name" value="Concanavalin A-like lectins/glucanases"/>
    <property type="match status" value="1"/>
</dbReference>
<keyword evidence="1" id="KW-0732">Signal</keyword>
<accession>A0A1T5BNR4</accession>
<gene>
    <name evidence="2" type="ORF">SAMN05660293_00481</name>
</gene>